<dbReference type="InterPro" id="IPR048333">
    <property type="entry name" value="HA2_WH"/>
</dbReference>
<keyword evidence="5 11" id="KW-0347">Helicase</keyword>
<dbReference type="GeneID" id="103660434"/>
<dbReference type="SMART" id="SM00487">
    <property type="entry name" value="DEXDc"/>
    <property type="match status" value="1"/>
</dbReference>
<dbReference type="SUPFAM" id="SSF52540">
    <property type="entry name" value="P-loop containing nucleoside triphosphate hydrolases"/>
    <property type="match status" value="2"/>
</dbReference>
<dbReference type="Pfam" id="PF00270">
    <property type="entry name" value="DEAD"/>
    <property type="match status" value="1"/>
</dbReference>
<accession>A0A8M1FLK6</accession>
<keyword evidence="4" id="KW-0378">Hydrolase</keyword>
<reference evidence="11" key="1">
    <citation type="submission" date="2025-08" db="UniProtKB">
        <authorList>
            <consortium name="RefSeq"/>
        </authorList>
    </citation>
    <scope>IDENTIFICATION</scope>
    <source>
        <tissue evidence="11">Whole blood</tissue>
    </source>
</reference>
<dbReference type="GO" id="GO:0045943">
    <property type="term" value="P:positive regulation of transcription by RNA polymerase I"/>
    <property type="evidence" value="ECO:0007669"/>
    <property type="project" value="TreeGrafter"/>
</dbReference>
<evidence type="ECO:0000256" key="3">
    <source>
        <dbReference type="ARBA" id="ARBA00022741"/>
    </source>
</evidence>
<dbReference type="PROSITE" id="PS51192">
    <property type="entry name" value="HELICASE_ATP_BIND_1"/>
    <property type="match status" value="1"/>
</dbReference>
<dbReference type="EC" id="3.6.4.13" evidence="2"/>
<evidence type="ECO:0000256" key="6">
    <source>
        <dbReference type="ARBA" id="ARBA00022840"/>
    </source>
</evidence>
<evidence type="ECO:0000313" key="11">
    <source>
        <dbReference type="RefSeq" id="XP_040484251.1"/>
    </source>
</evidence>
<dbReference type="InterPro" id="IPR027417">
    <property type="entry name" value="P-loop_NTPase"/>
</dbReference>
<dbReference type="Proteomes" id="UP000261680">
    <property type="component" value="Unplaced"/>
</dbReference>
<evidence type="ECO:0000256" key="8">
    <source>
        <dbReference type="SAM" id="MobiDB-lite"/>
    </source>
</evidence>
<comment type="similarity">
    <text evidence="1">Belongs to the DEAD box helicase family. DEAH subfamily.</text>
</comment>
<dbReference type="RefSeq" id="XP_040484251.1">
    <property type="nucleotide sequence ID" value="XM_040628317.1"/>
</dbReference>
<dbReference type="InterPro" id="IPR007502">
    <property type="entry name" value="Helicase-assoc_dom"/>
</dbReference>
<name>A0A8M1FLK6_URSMA</name>
<dbReference type="FunFam" id="3.40.50.300:FF:000750">
    <property type="entry name" value="Putative ATP-dependent RNA helicase DHX33"/>
    <property type="match status" value="1"/>
</dbReference>
<dbReference type="Pfam" id="PF21010">
    <property type="entry name" value="HA2_C"/>
    <property type="match status" value="1"/>
</dbReference>
<dbReference type="GO" id="GO:0005730">
    <property type="term" value="C:nucleolus"/>
    <property type="evidence" value="ECO:0007669"/>
    <property type="project" value="TreeGrafter"/>
</dbReference>
<dbReference type="Gene3D" id="3.40.50.300">
    <property type="entry name" value="P-loop containing nucleotide triphosphate hydrolases"/>
    <property type="match status" value="4"/>
</dbReference>
<evidence type="ECO:0000256" key="5">
    <source>
        <dbReference type="ARBA" id="ARBA00022806"/>
    </source>
</evidence>
<dbReference type="Pfam" id="PF07717">
    <property type="entry name" value="OB_NTP_bind"/>
    <property type="match status" value="1"/>
</dbReference>
<feature type="compositionally biased region" description="Basic and acidic residues" evidence="8">
    <location>
        <begin position="433"/>
        <end position="446"/>
    </location>
</feature>
<protein>
    <recommendedName>
        <fullName evidence="2">RNA helicase</fullName>
        <ecNumber evidence="2">3.6.4.13</ecNumber>
    </recommendedName>
</protein>
<dbReference type="InterPro" id="IPR011709">
    <property type="entry name" value="DEAD-box_helicase_OB_fold"/>
</dbReference>
<dbReference type="Pfam" id="PF04408">
    <property type="entry name" value="WHD_HA2"/>
    <property type="match status" value="1"/>
</dbReference>
<dbReference type="CTD" id="56919"/>
<dbReference type="GO" id="GO:0003725">
    <property type="term" value="F:double-stranded RNA binding"/>
    <property type="evidence" value="ECO:0007669"/>
    <property type="project" value="TreeGrafter"/>
</dbReference>
<dbReference type="PANTHER" id="PTHR18934:SF118">
    <property type="entry name" value="ATP-DEPENDENT RNA HELICASE DHX33"/>
    <property type="match status" value="1"/>
</dbReference>
<comment type="catalytic activity">
    <reaction evidence="7">
        <text>ATP + H2O = ADP + phosphate + H(+)</text>
        <dbReference type="Rhea" id="RHEA:13065"/>
        <dbReference type="ChEBI" id="CHEBI:15377"/>
        <dbReference type="ChEBI" id="CHEBI:15378"/>
        <dbReference type="ChEBI" id="CHEBI:30616"/>
        <dbReference type="ChEBI" id="CHEBI:43474"/>
        <dbReference type="ChEBI" id="CHEBI:456216"/>
        <dbReference type="EC" id="3.6.4.13"/>
    </reaction>
</comment>
<keyword evidence="3" id="KW-0547">Nucleotide-binding</keyword>
<feature type="region of interest" description="Disordered" evidence="8">
    <location>
        <begin position="426"/>
        <end position="457"/>
    </location>
</feature>
<keyword evidence="10" id="KW-1185">Reference proteome</keyword>
<dbReference type="PROSITE" id="PS00690">
    <property type="entry name" value="DEAH_ATP_HELICASE"/>
    <property type="match status" value="1"/>
</dbReference>
<dbReference type="OrthoDB" id="10253254at2759"/>
<dbReference type="GO" id="GO:0005524">
    <property type="term" value="F:ATP binding"/>
    <property type="evidence" value="ECO:0007669"/>
    <property type="project" value="UniProtKB-KW"/>
</dbReference>
<evidence type="ECO:0000256" key="2">
    <source>
        <dbReference type="ARBA" id="ARBA00012552"/>
    </source>
</evidence>
<evidence type="ECO:0000256" key="4">
    <source>
        <dbReference type="ARBA" id="ARBA00022801"/>
    </source>
</evidence>
<evidence type="ECO:0000313" key="10">
    <source>
        <dbReference type="Proteomes" id="UP000261680"/>
    </source>
</evidence>
<feature type="compositionally biased region" description="Low complexity" evidence="8">
    <location>
        <begin position="38"/>
        <end position="51"/>
    </location>
</feature>
<feature type="region of interest" description="Disordered" evidence="8">
    <location>
        <begin position="33"/>
        <end position="55"/>
    </location>
</feature>
<dbReference type="PANTHER" id="PTHR18934">
    <property type="entry name" value="ATP-DEPENDENT RNA HELICASE"/>
    <property type="match status" value="1"/>
</dbReference>
<evidence type="ECO:0000259" key="9">
    <source>
        <dbReference type="PROSITE" id="PS51192"/>
    </source>
</evidence>
<dbReference type="InterPro" id="IPR014001">
    <property type="entry name" value="Helicase_ATP-bd"/>
</dbReference>
<dbReference type="CDD" id="cd17978">
    <property type="entry name" value="DEXHc_DHX33"/>
    <property type="match status" value="1"/>
</dbReference>
<keyword evidence="6" id="KW-0067">ATP-binding</keyword>
<dbReference type="AlphaFoldDB" id="A0A8M1FLK6"/>
<dbReference type="GO" id="GO:0016787">
    <property type="term" value="F:hydrolase activity"/>
    <property type="evidence" value="ECO:0007669"/>
    <property type="project" value="UniProtKB-KW"/>
</dbReference>
<feature type="domain" description="Helicase ATP-binding" evidence="9">
    <location>
        <begin position="73"/>
        <end position="241"/>
    </location>
</feature>
<dbReference type="KEGG" id="umr:103660434"/>
<dbReference type="Gene3D" id="1.20.120.1080">
    <property type="match status" value="1"/>
</dbReference>
<dbReference type="SMART" id="SM00847">
    <property type="entry name" value="HA2"/>
    <property type="match status" value="1"/>
</dbReference>
<dbReference type="InterPro" id="IPR002464">
    <property type="entry name" value="DNA/RNA_helicase_DEAH_CS"/>
</dbReference>
<sequence length="815" mass="90219">MPEEAGFPPAKRFRPGCGPPRGRVVMLLTAGGGGCGGRRQQSAQAQPAASPYPEAVERQRRSLPIFPARGQLLAQLRNLDSAVLIGETGSGKTTQLPQYLYEGGIGRQGVIAVTQPRRVAAISLATRVSDEKRTELGKLVGYTVRFDDVTSEDTRIKFLTDGMLLREAISDSLLRKYSCVVLDEAHERTVHTDVLFGVVKAAQKRRKELGKLPLKVIVMSATMDVDLFSQYFNGAPVLYLEGRQHPIQVFYTKEPQQDYLHAALVSVFQIHQEAPASQDILVFLTGQEEIEAMSKTCRDIAKHLPDGCPSMLILPLYASLPYAQQLRVFQGAPKPVLSSAPSDPTLPLLQEAPASQDILVFLTGQEEIEAMSKTCRDIAKHLPDGCPSMLILPLYASLPYAQQLRVFQGAPKVSARLSCAAPSLGAPVRRHAREPNARAAELRDQKSQPPAGAPRPAENGRMLLFVHAVEPVCSRVGQSAHAGRSPPHPPDSGLEVLAVQRVSKTQAWQRTGRAGREDSGICYRLYTEDEFEKFEKMTVPEIQRCNLASVLLQLLAMRVPDVLTFDFMSKPSPDHIRAALAQLDLLGALEHKDDQLSLTPVGRKMAAFPLEPRFAKTILLSPKFHCTEEILTIVSLLSVDSVLYNPPSRRDEVQAVRKKFVSSEGDHITLLNIYRTFRSLGGNKDWCRDNFVNSKNMTLVAEVRAQLRDICLKMSMPMVSSRGDVESVRRCLAHSLFMSAAELQPDGSYVTTDTRQPVAIHPSSVLFHCRPACVVYTELLHTSKCYMRGLCVVDADWLYEAAPDYFRRKLRAARD</sequence>
<gene>
    <name evidence="11" type="primary">DHX33</name>
</gene>
<dbReference type="GO" id="GO:0003724">
    <property type="term" value="F:RNA helicase activity"/>
    <property type="evidence" value="ECO:0007669"/>
    <property type="project" value="UniProtKB-EC"/>
</dbReference>
<evidence type="ECO:0000256" key="1">
    <source>
        <dbReference type="ARBA" id="ARBA00008792"/>
    </source>
</evidence>
<organism evidence="10 11">
    <name type="scientific">Ursus maritimus</name>
    <name type="common">Polar bear</name>
    <name type="synonym">Thalarctos maritimus</name>
    <dbReference type="NCBI Taxonomy" id="29073"/>
    <lineage>
        <taxon>Eukaryota</taxon>
        <taxon>Metazoa</taxon>
        <taxon>Chordata</taxon>
        <taxon>Craniata</taxon>
        <taxon>Vertebrata</taxon>
        <taxon>Euteleostomi</taxon>
        <taxon>Mammalia</taxon>
        <taxon>Eutheria</taxon>
        <taxon>Laurasiatheria</taxon>
        <taxon>Carnivora</taxon>
        <taxon>Caniformia</taxon>
        <taxon>Ursidae</taxon>
        <taxon>Ursus</taxon>
    </lineage>
</organism>
<proteinExistence type="inferred from homology"/>
<dbReference type="FunFam" id="3.40.50.300:FF:002859">
    <property type="entry name" value="putative pre-mRNA-splicing factor ATP-dependent RNA helicase DHX16 isoform X1"/>
    <property type="match status" value="1"/>
</dbReference>
<dbReference type="InterPro" id="IPR011545">
    <property type="entry name" value="DEAD/DEAH_box_helicase_dom"/>
</dbReference>
<evidence type="ECO:0000256" key="7">
    <source>
        <dbReference type="ARBA" id="ARBA00047984"/>
    </source>
</evidence>
<dbReference type="FunFam" id="1.20.120.1080:FF:000037">
    <property type="entry name" value="ATP-dependent RNA helicase DHX33"/>
    <property type="match status" value="1"/>
</dbReference>